<sequence length="131" mass="14254">MTSINFNLETVLAIVISLITLNLLFIGFYIASVLREVKKTVRKARDVIDEVDQTVKDGIEKVSAMEKPLQALAMTTAAFGGIIKTAGAIRNATQTIMGAGEELETDTKKPESAPAKKPAKKPKFFRKGSKE</sequence>
<keyword evidence="2" id="KW-0812">Transmembrane</keyword>
<organism evidence="3 4">
    <name type="scientific">candidate division WWE3 bacterium CG_4_9_14_0_2_um_filter_35_11</name>
    <dbReference type="NCBI Taxonomy" id="1975077"/>
    <lineage>
        <taxon>Bacteria</taxon>
        <taxon>Katanobacteria</taxon>
    </lineage>
</organism>
<evidence type="ECO:0000313" key="4">
    <source>
        <dbReference type="Proteomes" id="UP000229756"/>
    </source>
</evidence>
<dbReference type="EMBL" id="PFSJ01000019">
    <property type="protein sequence ID" value="PJC23614.1"/>
    <property type="molecule type" value="Genomic_DNA"/>
</dbReference>
<proteinExistence type="predicted"/>
<evidence type="ECO:0008006" key="5">
    <source>
        <dbReference type="Google" id="ProtNLM"/>
    </source>
</evidence>
<dbReference type="AlphaFoldDB" id="A0A2M8ELJ8"/>
<protein>
    <recommendedName>
        <fullName evidence="5">DUF948 domain-containing protein</fullName>
    </recommendedName>
</protein>
<dbReference type="Proteomes" id="UP000229756">
    <property type="component" value="Unassembled WGS sequence"/>
</dbReference>
<feature type="region of interest" description="Disordered" evidence="1">
    <location>
        <begin position="99"/>
        <end position="131"/>
    </location>
</feature>
<keyword evidence="2" id="KW-1133">Transmembrane helix</keyword>
<accession>A0A2M8ELJ8</accession>
<name>A0A2M8ELJ8_UNCKA</name>
<evidence type="ECO:0000256" key="2">
    <source>
        <dbReference type="SAM" id="Phobius"/>
    </source>
</evidence>
<feature type="transmembrane region" description="Helical" evidence="2">
    <location>
        <begin position="12"/>
        <end position="34"/>
    </location>
</feature>
<evidence type="ECO:0000256" key="1">
    <source>
        <dbReference type="SAM" id="MobiDB-lite"/>
    </source>
</evidence>
<keyword evidence="2" id="KW-0472">Membrane</keyword>
<evidence type="ECO:0000313" key="3">
    <source>
        <dbReference type="EMBL" id="PJC23614.1"/>
    </source>
</evidence>
<gene>
    <name evidence="3" type="ORF">CO058_02545</name>
</gene>
<reference evidence="4" key="1">
    <citation type="submission" date="2017-09" db="EMBL/GenBank/DDBJ databases">
        <title>Depth-based differentiation of microbial function through sediment-hosted aquifers and enrichment of novel symbionts in the deep terrestrial subsurface.</title>
        <authorList>
            <person name="Probst A.J."/>
            <person name="Ladd B."/>
            <person name="Jarett J.K."/>
            <person name="Geller-Mcgrath D.E."/>
            <person name="Sieber C.M.K."/>
            <person name="Emerson J.B."/>
            <person name="Anantharaman K."/>
            <person name="Thomas B.C."/>
            <person name="Malmstrom R."/>
            <person name="Stieglmeier M."/>
            <person name="Klingl A."/>
            <person name="Woyke T."/>
            <person name="Ryan C.M."/>
            <person name="Banfield J.F."/>
        </authorList>
    </citation>
    <scope>NUCLEOTIDE SEQUENCE [LARGE SCALE GENOMIC DNA]</scope>
</reference>
<comment type="caution">
    <text evidence="3">The sequence shown here is derived from an EMBL/GenBank/DDBJ whole genome shotgun (WGS) entry which is preliminary data.</text>
</comment>
<feature type="compositionally biased region" description="Basic residues" evidence="1">
    <location>
        <begin position="117"/>
        <end position="131"/>
    </location>
</feature>